<evidence type="ECO:0000256" key="1">
    <source>
        <dbReference type="SAM" id="MobiDB-lite"/>
    </source>
</evidence>
<accession>A0A8H6CS06</accession>
<reference evidence="2 3" key="1">
    <citation type="journal article" date="2020" name="Genomics">
        <title>Complete, high-quality genomes from long-read metagenomic sequencing of two wolf lichen thalli reveals enigmatic genome architecture.</title>
        <authorList>
            <person name="McKenzie S.K."/>
            <person name="Walston R.F."/>
            <person name="Allen J.L."/>
        </authorList>
    </citation>
    <scope>NUCLEOTIDE SEQUENCE [LARGE SCALE GENOMIC DNA]</scope>
    <source>
        <strain evidence="2">WasteWater2</strain>
    </source>
</reference>
<feature type="compositionally biased region" description="Polar residues" evidence="1">
    <location>
        <begin position="28"/>
        <end position="49"/>
    </location>
</feature>
<organism evidence="2 3">
    <name type="scientific">Letharia columbiana</name>
    <dbReference type="NCBI Taxonomy" id="112416"/>
    <lineage>
        <taxon>Eukaryota</taxon>
        <taxon>Fungi</taxon>
        <taxon>Dikarya</taxon>
        <taxon>Ascomycota</taxon>
        <taxon>Pezizomycotina</taxon>
        <taxon>Lecanoromycetes</taxon>
        <taxon>OSLEUM clade</taxon>
        <taxon>Lecanoromycetidae</taxon>
        <taxon>Lecanorales</taxon>
        <taxon>Lecanorineae</taxon>
        <taxon>Parmeliaceae</taxon>
        <taxon>Letharia</taxon>
    </lineage>
</organism>
<comment type="caution">
    <text evidence="2">The sequence shown here is derived from an EMBL/GenBank/DDBJ whole genome shotgun (WGS) entry which is preliminary data.</text>
</comment>
<keyword evidence="3" id="KW-1185">Reference proteome</keyword>
<sequence length="95" mass="10278">MRGPPCSIQNVMSSPFLSDFKACLASHQSETGMTDQPNLQGTKLGTESPMSGKACGAKYRRATPVQFKAHGPATPQLRFHIGVQTFSDVQQKVPE</sequence>
<dbReference type="RefSeq" id="XP_037159410.1">
    <property type="nucleotide sequence ID" value="XM_037313708.1"/>
</dbReference>
<dbReference type="EMBL" id="JACCJC010000078">
    <property type="protein sequence ID" value="KAF6228595.1"/>
    <property type="molecule type" value="Genomic_DNA"/>
</dbReference>
<gene>
    <name evidence="2" type="ORF">HO173_011830</name>
</gene>
<name>A0A8H6CS06_9LECA</name>
<dbReference type="GeneID" id="59293471"/>
<protein>
    <submittedName>
        <fullName evidence="2">Uncharacterized protein</fullName>
    </submittedName>
</protein>
<dbReference type="AlphaFoldDB" id="A0A8H6CS06"/>
<proteinExistence type="predicted"/>
<dbReference type="Proteomes" id="UP000578531">
    <property type="component" value="Unassembled WGS sequence"/>
</dbReference>
<feature type="region of interest" description="Disordered" evidence="1">
    <location>
        <begin position="28"/>
        <end position="54"/>
    </location>
</feature>
<evidence type="ECO:0000313" key="3">
    <source>
        <dbReference type="Proteomes" id="UP000578531"/>
    </source>
</evidence>
<evidence type="ECO:0000313" key="2">
    <source>
        <dbReference type="EMBL" id="KAF6228595.1"/>
    </source>
</evidence>